<proteinExistence type="predicted"/>
<dbReference type="Proteomes" id="UP001456524">
    <property type="component" value="Unassembled WGS sequence"/>
</dbReference>
<name>A0ABR1XR19_9PEZI</name>
<feature type="region of interest" description="Disordered" evidence="1">
    <location>
        <begin position="17"/>
        <end position="36"/>
    </location>
</feature>
<dbReference type="EMBL" id="JBBWUH010000006">
    <property type="protein sequence ID" value="KAK8164156.1"/>
    <property type="molecule type" value="Genomic_DNA"/>
</dbReference>
<sequence length="141" mass="15590">MALFRRASAMMAFFNANHGQPESSGESENSRNHPTTPLTVNNITINIFAYGSLPSQDIVTLDLKLSTATCTDDFPAILREILCSGLPLTATIHFSRKTPRPTLPDRPLSQAEPPQRLDSYLTMSLYAAFLPSVYRIQASIF</sequence>
<evidence type="ECO:0000256" key="1">
    <source>
        <dbReference type="SAM" id="MobiDB-lite"/>
    </source>
</evidence>
<protein>
    <submittedName>
        <fullName evidence="2">Uncharacterized protein</fullName>
    </submittedName>
</protein>
<keyword evidence="3" id="KW-1185">Reference proteome</keyword>
<reference evidence="2 3" key="1">
    <citation type="journal article" date="2022" name="G3 (Bethesda)">
        <title>Enemy or ally: a genomic approach to elucidate the lifestyle of Phyllosticta citrichinaensis.</title>
        <authorList>
            <person name="Buijs V.A."/>
            <person name="Groenewald J.Z."/>
            <person name="Haridas S."/>
            <person name="LaButti K.M."/>
            <person name="Lipzen A."/>
            <person name="Martin F.M."/>
            <person name="Barry K."/>
            <person name="Grigoriev I.V."/>
            <person name="Crous P.W."/>
            <person name="Seidl M.F."/>
        </authorList>
    </citation>
    <scope>NUCLEOTIDE SEQUENCE [LARGE SCALE GENOMIC DNA]</scope>
    <source>
        <strain evidence="2 3">CBS 129764</strain>
    </source>
</reference>
<evidence type="ECO:0000313" key="3">
    <source>
        <dbReference type="Proteomes" id="UP001456524"/>
    </source>
</evidence>
<evidence type="ECO:0000313" key="2">
    <source>
        <dbReference type="EMBL" id="KAK8164156.1"/>
    </source>
</evidence>
<accession>A0ABR1XR19</accession>
<comment type="caution">
    <text evidence="2">The sequence shown here is derived from an EMBL/GenBank/DDBJ whole genome shotgun (WGS) entry which is preliminary data.</text>
</comment>
<organism evidence="2 3">
    <name type="scientific">Phyllosticta citrichinensis</name>
    <dbReference type="NCBI Taxonomy" id="1130410"/>
    <lineage>
        <taxon>Eukaryota</taxon>
        <taxon>Fungi</taxon>
        <taxon>Dikarya</taxon>
        <taxon>Ascomycota</taxon>
        <taxon>Pezizomycotina</taxon>
        <taxon>Dothideomycetes</taxon>
        <taxon>Dothideomycetes incertae sedis</taxon>
        <taxon>Botryosphaeriales</taxon>
        <taxon>Phyllostictaceae</taxon>
        <taxon>Phyllosticta</taxon>
    </lineage>
</organism>
<gene>
    <name evidence="2" type="ORF">IWX90DRAFT_478798</name>
</gene>